<feature type="non-terminal residue" evidence="2">
    <location>
        <position position="49"/>
    </location>
</feature>
<accession>A0A6S6RZN7</accession>
<keyword evidence="1" id="KW-0472">Membrane</keyword>
<reference evidence="2" key="1">
    <citation type="submission" date="2020-01" db="EMBL/GenBank/DDBJ databases">
        <authorList>
            <person name="Meier V. D."/>
            <person name="Meier V D."/>
        </authorList>
    </citation>
    <scope>NUCLEOTIDE SEQUENCE</scope>
    <source>
        <strain evidence="2">HLG_WM_MAG_03</strain>
    </source>
</reference>
<dbReference type="EMBL" id="CACVAR010000087">
    <property type="protein sequence ID" value="CAA6801561.1"/>
    <property type="molecule type" value="Genomic_DNA"/>
</dbReference>
<keyword evidence="1" id="KW-1133">Transmembrane helix</keyword>
<dbReference type="AlphaFoldDB" id="A0A6S6RZN7"/>
<sequence>MQVLKYLVGIVLVQFVTAVLIYISPIDLEDSASLLRLLLPLFFVALMVA</sequence>
<organism evidence="2">
    <name type="scientific">uncultured Sulfurovum sp</name>
    <dbReference type="NCBI Taxonomy" id="269237"/>
    <lineage>
        <taxon>Bacteria</taxon>
        <taxon>Pseudomonadati</taxon>
        <taxon>Campylobacterota</taxon>
        <taxon>Epsilonproteobacteria</taxon>
        <taxon>Campylobacterales</taxon>
        <taxon>Sulfurovaceae</taxon>
        <taxon>Sulfurovum</taxon>
        <taxon>environmental samples</taxon>
    </lineage>
</organism>
<evidence type="ECO:0000256" key="1">
    <source>
        <dbReference type="SAM" id="Phobius"/>
    </source>
</evidence>
<name>A0A6S6RZN7_9BACT</name>
<feature type="transmembrane region" description="Helical" evidence="1">
    <location>
        <begin position="7"/>
        <end position="25"/>
    </location>
</feature>
<evidence type="ECO:0000313" key="2">
    <source>
        <dbReference type="EMBL" id="CAA6801561.1"/>
    </source>
</evidence>
<proteinExistence type="predicted"/>
<gene>
    <name evidence="2" type="ORF">HELGO_WM82574</name>
</gene>
<keyword evidence="1" id="KW-0812">Transmembrane</keyword>
<protein>
    <submittedName>
        <fullName evidence="2">Uncharacterized protein</fullName>
    </submittedName>
</protein>